<evidence type="ECO:0000256" key="4">
    <source>
        <dbReference type="RuleBase" id="RU003495"/>
    </source>
</evidence>
<dbReference type="InterPro" id="IPR009009">
    <property type="entry name" value="RlpA-like_DPBB"/>
</dbReference>
<dbReference type="RefSeq" id="WP_155716322.1">
    <property type="nucleotide sequence ID" value="NZ_VVIQ01000009.1"/>
</dbReference>
<dbReference type="Pfam" id="PF03330">
    <property type="entry name" value="DPBB_1"/>
    <property type="match status" value="1"/>
</dbReference>
<dbReference type="AlphaFoldDB" id="A0A7C9HU09"/>
<evidence type="ECO:0000256" key="5">
    <source>
        <dbReference type="SAM" id="MobiDB-lite"/>
    </source>
</evidence>
<keyword evidence="3" id="KW-0732">Signal</keyword>
<dbReference type="Proteomes" id="UP000482295">
    <property type="component" value="Unassembled WGS sequence"/>
</dbReference>
<keyword evidence="8" id="KW-1185">Reference proteome</keyword>
<keyword evidence="2 3" id="KW-0961">Cell wall biogenesis/degradation</keyword>
<dbReference type="InterPro" id="IPR034718">
    <property type="entry name" value="RlpA"/>
</dbReference>
<dbReference type="InterPro" id="IPR012997">
    <property type="entry name" value="RplA"/>
</dbReference>
<evidence type="ECO:0000259" key="6">
    <source>
        <dbReference type="Pfam" id="PF03330"/>
    </source>
</evidence>
<organism evidence="7 8">
    <name type="scientific">Prevotella vespertina</name>
    <dbReference type="NCBI Taxonomy" id="2608404"/>
    <lineage>
        <taxon>Bacteria</taxon>
        <taxon>Pseudomonadati</taxon>
        <taxon>Bacteroidota</taxon>
        <taxon>Bacteroidia</taxon>
        <taxon>Bacteroidales</taxon>
        <taxon>Prevotellaceae</taxon>
        <taxon>Prevotella</taxon>
    </lineage>
</organism>
<dbReference type="HAMAP" id="MF_02071">
    <property type="entry name" value="RlpA"/>
    <property type="match status" value="1"/>
</dbReference>
<dbReference type="CDD" id="cd22268">
    <property type="entry name" value="DPBB_RlpA-like"/>
    <property type="match status" value="1"/>
</dbReference>
<evidence type="ECO:0000256" key="1">
    <source>
        <dbReference type="ARBA" id="ARBA00023239"/>
    </source>
</evidence>
<feature type="signal peptide" evidence="3">
    <location>
        <begin position="1"/>
        <end position="21"/>
    </location>
</feature>
<dbReference type="NCBIfam" id="TIGR00413">
    <property type="entry name" value="rlpA"/>
    <property type="match status" value="1"/>
</dbReference>
<feature type="region of interest" description="Disordered" evidence="5">
    <location>
        <begin position="180"/>
        <end position="258"/>
    </location>
</feature>
<reference evidence="7 8" key="1">
    <citation type="submission" date="2019-09" db="EMBL/GenBank/DDBJ databases">
        <title>Prevotella A2879 sp. nov., isolated from an abscess of a patient.</title>
        <authorList>
            <person name="Buhl M."/>
            <person name="Oberhettinger P."/>
        </authorList>
    </citation>
    <scope>NUCLEOTIDE SEQUENCE [LARGE SCALE GENOMIC DNA]</scope>
    <source>
        <strain evidence="7 8">A2879</strain>
    </source>
</reference>
<dbReference type="EC" id="4.2.2.-" evidence="3"/>
<evidence type="ECO:0000313" key="8">
    <source>
        <dbReference type="Proteomes" id="UP000482295"/>
    </source>
</evidence>
<proteinExistence type="inferred from homology"/>
<comment type="similarity">
    <text evidence="3 4">Belongs to the RlpA family.</text>
</comment>
<feature type="compositionally biased region" description="Low complexity" evidence="5">
    <location>
        <begin position="213"/>
        <end position="251"/>
    </location>
</feature>
<dbReference type="EMBL" id="VVIQ01000009">
    <property type="protein sequence ID" value="MUL28422.1"/>
    <property type="molecule type" value="Genomic_DNA"/>
</dbReference>
<feature type="compositionally biased region" description="Polar residues" evidence="5">
    <location>
        <begin position="195"/>
        <end position="207"/>
    </location>
</feature>
<dbReference type="SUPFAM" id="SSF50685">
    <property type="entry name" value="Barwin-like endoglucanases"/>
    <property type="match status" value="1"/>
</dbReference>
<dbReference type="PANTHER" id="PTHR34183:SF8">
    <property type="entry name" value="ENDOLYTIC PEPTIDOGLYCAN TRANSGLYCOSYLASE RLPA-RELATED"/>
    <property type="match status" value="1"/>
</dbReference>
<dbReference type="GO" id="GO:0008932">
    <property type="term" value="F:lytic endotransglycosylase activity"/>
    <property type="evidence" value="ECO:0007669"/>
    <property type="project" value="UniProtKB-UniRule"/>
</dbReference>
<evidence type="ECO:0000256" key="2">
    <source>
        <dbReference type="ARBA" id="ARBA00023316"/>
    </source>
</evidence>
<comment type="function">
    <text evidence="3">Lytic transglycosylase with a strong preference for naked glycan strands that lack stem peptides.</text>
</comment>
<feature type="domain" description="RlpA-like protein double-psi beta-barrel" evidence="6">
    <location>
        <begin position="29"/>
        <end position="115"/>
    </location>
</feature>
<protein>
    <recommendedName>
        <fullName evidence="3">Probable endolytic peptidoglycan transglycosylase RlpA</fullName>
        <ecNumber evidence="3">4.2.2.-</ecNumber>
    </recommendedName>
</protein>
<evidence type="ECO:0000313" key="7">
    <source>
        <dbReference type="EMBL" id="MUL28422.1"/>
    </source>
</evidence>
<feature type="compositionally biased region" description="Basic and acidic residues" evidence="5">
    <location>
        <begin position="180"/>
        <end position="194"/>
    </location>
</feature>
<comment type="caution">
    <text evidence="7">The sequence shown here is derived from an EMBL/GenBank/DDBJ whole genome shotgun (WGS) entry which is preliminary data.</text>
</comment>
<dbReference type="GO" id="GO:0000270">
    <property type="term" value="P:peptidoglycan metabolic process"/>
    <property type="evidence" value="ECO:0007669"/>
    <property type="project" value="UniProtKB-UniRule"/>
</dbReference>
<dbReference type="InterPro" id="IPR036908">
    <property type="entry name" value="RlpA-like_sf"/>
</dbReference>
<dbReference type="Gene3D" id="2.40.40.10">
    <property type="entry name" value="RlpA-like domain"/>
    <property type="match status" value="1"/>
</dbReference>
<gene>
    <name evidence="3" type="primary">rlpA</name>
    <name evidence="7" type="ORF">F0475_08935</name>
</gene>
<accession>A0A7C9HU09</accession>
<evidence type="ECO:0000256" key="3">
    <source>
        <dbReference type="HAMAP-Rule" id="MF_02071"/>
    </source>
</evidence>
<keyword evidence="1 3" id="KW-0456">Lyase</keyword>
<dbReference type="GO" id="GO:0071555">
    <property type="term" value="P:cell wall organization"/>
    <property type="evidence" value="ECO:0007669"/>
    <property type="project" value="UniProtKB-KW"/>
</dbReference>
<feature type="chain" id="PRO_5029062027" description="Probable endolytic peptidoglycan transglycosylase RlpA" evidence="3">
    <location>
        <begin position="22"/>
        <end position="273"/>
    </location>
</feature>
<name>A0A7C9HU09_9BACT</name>
<sequence length="273" mass="30568" precursor="true">MNTFRLLLVVFLSLLSSIKLAAQSSLPDGKASYYSNGLHGRKMSNGERYDKNAFTCAHRTLPFGTRLKVTNPRNGRSVIVRVTDRGPFVRGRIVDLSYAAARELGTLASGVAYVKVEVVPKDTEIPFMKESKGIEMPEVEYGTAGVCYEFIPEWEKQEEDKPKEIERKVDTRIDRKYITQQVKSEKAQSAEARKNLQSSTGRSSAQEAKSKGNNSTARNTQSSNNQQQGIQQRKANTQQNKQNTQNQNAKNGSSSSWTNFFKRIKDGVTGLFE</sequence>
<dbReference type="PANTHER" id="PTHR34183">
    <property type="entry name" value="ENDOLYTIC PEPTIDOGLYCAN TRANSGLYCOSYLASE RLPA"/>
    <property type="match status" value="1"/>
</dbReference>